<feature type="transmembrane region" description="Helical" evidence="11">
    <location>
        <begin position="113"/>
        <end position="133"/>
    </location>
</feature>
<dbReference type="Proteomes" id="UP000001554">
    <property type="component" value="Chromosome 4"/>
</dbReference>
<keyword evidence="9" id="KW-1015">Disulfide bond</keyword>
<feature type="transmembrane region" description="Helical" evidence="11">
    <location>
        <begin position="567"/>
        <end position="592"/>
    </location>
</feature>
<evidence type="ECO:0000256" key="5">
    <source>
        <dbReference type="ARBA" id="ARBA00022989"/>
    </source>
</evidence>
<dbReference type="InterPro" id="IPR000175">
    <property type="entry name" value="Na/ntran_symport"/>
</dbReference>
<feature type="transmembrane region" description="Helical" evidence="11">
    <location>
        <begin position="153"/>
        <end position="172"/>
    </location>
</feature>
<evidence type="ECO:0000256" key="7">
    <source>
        <dbReference type="ARBA" id="ARBA00023180"/>
    </source>
</evidence>
<comment type="similarity">
    <text evidence="2">Belongs to the sodium:neurotransmitter symporter (SNF) (TC 2.A.22) family.</text>
</comment>
<dbReference type="InterPro" id="IPR037272">
    <property type="entry name" value="SNS_sf"/>
</dbReference>
<feature type="binding site" evidence="8">
    <location>
        <position position="385"/>
    </location>
    <ligand>
        <name>Na(+)</name>
        <dbReference type="ChEBI" id="CHEBI:29101"/>
        <label>1</label>
    </ligand>
</feature>
<proteinExistence type="inferred from homology"/>
<dbReference type="PRINTS" id="PR00176">
    <property type="entry name" value="NANEUSMPORT"/>
</dbReference>
<dbReference type="RefSeq" id="XP_035673451.1">
    <property type="nucleotide sequence ID" value="XM_035817558.1"/>
</dbReference>
<name>A0A9J7L034_BRAFL</name>
<feature type="transmembrane region" description="Helical" evidence="11">
    <location>
        <begin position="612"/>
        <end position="639"/>
    </location>
</feature>
<evidence type="ECO:0000256" key="1">
    <source>
        <dbReference type="ARBA" id="ARBA00004141"/>
    </source>
</evidence>
<keyword evidence="3" id="KW-0813">Transport</keyword>
<feature type="disulfide bond" evidence="9">
    <location>
        <begin position="198"/>
        <end position="207"/>
    </location>
</feature>
<feature type="transmembrane region" description="Helical" evidence="11">
    <location>
        <begin position="296"/>
        <end position="313"/>
    </location>
</feature>
<evidence type="ECO:0000256" key="11">
    <source>
        <dbReference type="SAM" id="Phobius"/>
    </source>
</evidence>
<evidence type="ECO:0000256" key="8">
    <source>
        <dbReference type="PIRSR" id="PIRSR600175-1"/>
    </source>
</evidence>
<evidence type="ECO:0000256" key="3">
    <source>
        <dbReference type="ARBA" id="ARBA00022448"/>
    </source>
</evidence>
<dbReference type="GO" id="GO:1903804">
    <property type="term" value="P:glycine import across plasma membrane"/>
    <property type="evidence" value="ECO:0000318"/>
    <property type="project" value="GO_Central"/>
</dbReference>
<keyword evidence="8" id="KW-0915">Sodium</keyword>
<sequence>METSSSAIEMEEHHEGENGKDLGQASDAAVHNGKMEPAEENPDSSDITESTRPIFIMDEPIEEPSATCCGCGEENKERGNWTCQCEMILTSIGWAAGLGQLWRFPMLCFRHGGGFLAVWLVMHIVLGFPLVLLEMTLGQFTSQGPPRAWRGVPLLHGVGFAVVVMMSILAIYQNTSMAYILHYLFVGSLRDLPHMVRCDNYWNTMECNDYGLTNMTGCREVAGFMWYDDSTGHWQNYTQCPTKSAPEEYWRNYLLQQSDGLETMGAVQPGLAGFLFLSWLMVFLVLAFGIKSAGKVAYLTTTIPFVLLVFLLFRAMSLDGAVEGLIYHVTPVPYAGFDRTDLWVDAVMQVIYSLGVGCGCYTTLSSYNRFHNNTVRDAVLVVFANILVGMLCLCMSAGFLGFLGKQLNEPIENLVSSGPHLVFVVFPRVLGLLPASYLWSILFYLTLLLLAFSCQFVIVETIVTSLLDLFPSGNNGTGGLCNRRMLLHLLLTFTSCILFFLLGLPLVTQGGLYLYNLLDTFVASGFVILPILLLKSIGISWFYAINRWGRDLSHMLQYSCCYCCNKLVTVVCQVCWCLPIPLYLVGCLLWTSLLWPNEVYFESYKYSDGHVIMGWLIVGVELAPIPLVAIINCCLACCVKGRTIIRPPADWGPYLQQHHRGKRRGKVLSQPHIPPKPTIMVVDSTVTSL</sequence>
<feature type="binding site" evidence="8">
    <location>
        <position position="95"/>
    </location>
    <ligand>
        <name>Na(+)</name>
        <dbReference type="ChEBI" id="CHEBI:29101"/>
        <label>1</label>
    </ligand>
</feature>
<dbReference type="GO" id="GO:0005283">
    <property type="term" value="F:amino acid:sodium symporter activity"/>
    <property type="evidence" value="ECO:0000318"/>
    <property type="project" value="GO_Central"/>
</dbReference>
<evidence type="ECO:0000256" key="6">
    <source>
        <dbReference type="ARBA" id="ARBA00023136"/>
    </source>
</evidence>
<reference evidence="12" key="1">
    <citation type="journal article" date="2020" name="Nat. Ecol. Evol.">
        <title>Deeply conserved synteny resolves early events in vertebrate evolution.</title>
        <authorList>
            <person name="Simakov O."/>
            <person name="Marletaz F."/>
            <person name="Yue J.X."/>
            <person name="O'Connell B."/>
            <person name="Jenkins J."/>
            <person name="Brandt A."/>
            <person name="Calef R."/>
            <person name="Tung C.H."/>
            <person name="Huang T.K."/>
            <person name="Schmutz J."/>
            <person name="Satoh N."/>
            <person name="Yu J.K."/>
            <person name="Putnam N.H."/>
            <person name="Green R.E."/>
            <person name="Rokhsar D.S."/>
        </authorList>
    </citation>
    <scope>NUCLEOTIDE SEQUENCE [LARGE SCALE GENOMIC DNA]</scope>
    <source>
        <strain evidence="12">S238N-H82</strain>
    </source>
</reference>
<evidence type="ECO:0000256" key="9">
    <source>
        <dbReference type="PIRSR" id="PIRSR600175-2"/>
    </source>
</evidence>
<accession>A0A9J7L034</accession>
<evidence type="ECO:0000313" key="13">
    <source>
        <dbReference type="RefSeq" id="XP_035673451.1"/>
    </source>
</evidence>
<dbReference type="PANTHER" id="PTHR11616:SF321">
    <property type="entry name" value="SODIUM-DEPENDENT NUTRIENT AMINO ACID TRANSPORTER 1-RELATED"/>
    <property type="match status" value="1"/>
</dbReference>
<feature type="transmembrane region" description="Helical" evidence="11">
    <location>
        <begin position="378"/>
        <end position="403"/>
    </location>
</feature>
<keyword evidence="7" id="KW-0325">Glycoprotein</keyword>
<feature type="binding site" evidence="8">
    <location>
        <position position="450"/>
    </location>
    <ligand>
        <name>Na(+)</name>
        <dbReference type="ChEBI" id="CHEBI:29101"/>
        <label>1</label>
    </ligand>
</feature>
<keyword evidence="4 11" id="KW-0812">Transmembrane</keyword>
<dbReference type="PANTHER" id="PTHR11616">
    <property type="entry name" value="SODIUM/CHLORIDE DEPENDENT TRANSPORTER"/>
    <property type="match status" value="1"/>
</dbReference>
<dbReference type="AlphaFoldDB" id="A0A9J7L034"/>
<feature type="transmembrane region" description="Helical" evidence="11">
    <location>
        <begin position="527"/>
        <end position="546"/>
    </location>
</feature>
<gene>
    <name evidence="13" type="primary">LOC118413914</name>
</gene>
<feature type="transmembrane region" description="Helical" evidence="11">
    <location>
        <begin position="485"/>
        <end position="507"/>
    </location>
</feature>
<evidence type="ECO:0000256" key="2">
    <source>
        <dbReference type="ARBA" id="ARBA00006459"/>
    </source>
</evidence>
<keyword evidence="12" id="KW-1185">Reference proteome</keyword>
<dbReference type="GO" id="GO:0005886">
    <property type="term" value="C:plasma membrane"/>
    <property type="evidence" value="ECO:0000318"/>
    <property type="project" value="GO_Central"/>
</dbReference>
<feature type="binding site" evidence="8">
    <location>
        <position position="353"/>
    </location>
    <ligand>
        <name>Na(+)</name>
        <dbReference type="ChEBI" id="CHEBI:29101"/>
        <label>1</label>
    </ligand>
</feature>
<keyword evidence="6 11" id="KW-0472">Membrane</keyword>
<evidence type="ECO:0000256" key="10">
    <source>
        <dbReference type="SAM" id="MobiDB-lite"/>
    </source>
</evidence>
<comment type="subcellular location">
    <subcellularLocation>
        <location evidence="1">Membrane</location>
        <topology evidence="1">Multi-pass membrane protein</topology>
    </subcellularLocation>
</comment>
<protein>
    <submittedName>
        <fullName evidence="13">Sodium- and chloride-dependent glycine transporter 1-like</fullName>
    </submittedName>
</protein>
<dbReference type="SUPFAM" id="SSF161070">
    <property type="entry name" value="SNF-like"/>
    <property type="match status" value="1"/>
</dbReference>
<keyword evidence="8" id="KW-0479">Metal-binding</keyword>
<feature type="transmembrane region" description="Helical" evidence="11">
    <location>
        <begin position="437"/>
        <end position="464"/>
    </location>
</feature>
<dbReference type="Pfam" id="PF00209">
    <property type="entry name" value="SNF"/>
    <property type="match status" value="1"/>
</dbReference>
<dbReference type="GO" id="GO:0035725">
    <property type="term" value="P:sodium ion transmembrane transport"/>
    <property type="evidence" value="ECO:0000318"/>
    <property type="project" value="GO_Central"/>
</dbReference>
<dbReference type="PROSITE" id="PS50267">
    <property type="entry name" value="NA_NEUROTRAN_SYMP_3"/>
    <property type="match status" value="1"/>
</dbReference>
<feature type="binding site" evidence="8">
    <location>
        <position position="93"/>
    </location>
    <ligand>
        <name>Na(+)</name>
        <dbReference type="ChEBI" id="CHEBI:29101"/>
        <label>1</label>
    </ligand>
</feature>
<dbReference type="OMA" id="CREVAGF"/>
<dbReference type="GO" id="GO:0046872">
    <property type="term" value="F:metal ion binding"/>
    <property type="evidence" value="ECO:0007669"/>
    <property type="project" value="UniProtKB-KW"/>
</dbReference>
<keyword evidence="5 11" id="KW-1133">Transmembrane helix</keyword>
<evidence type="ECO:0000313" key="12">
    <source>
        <dbReference type="Proteomes" id="UP000001554"/>
    </source>
</evidence>
<feature type="region of interest" description="Disordered" evidence="10">
    <location>
        <begin position="1"/>
        <end position="48"/>
    </location>
</feature>
<organism evidence="12 13">
    <name type="scientific">Branchiostoma floridae</name>
    <name type="common">Florida lancelet</name>
    <name type="synonym">Amphioxus</name>
    <dbReference type="NCBI Taxonomy" id="7739"/>
    <lineage>
        <taxon>Eukaryota</taxon>
        <taxon>Metazoa</taxon>
        <taxon>Chordata</taxon>
        <taxon>Cephalochordata</taxon>
        <taxon>Leptocardii</taxon>
        <taxon>Amphioxiformes</taxon>
        <taxon>Branchiostomatidae</taxon>
        <taxon>Branchiostoma</taxon>
    </lineage>
</organism>
<dbReference type="GeneID" id="118413914"/>
<reference evidence="13" key="2">
    <citation type="submission" date="2025-08" db="UniProtKB">
        <authorList>
            <consortium name="RefSeq"/>
        </authorList>
    </citation>
    <scope>IDENTIFICATION</scope>
    <source>
        <strain evidence="13">S238N-H82</strain>
        <tissue evidence="13">Testes</tissue>
    </source>
</reference>
<evidence type="ECO:0000256" key="4">
    <source>
        <dbReference type="ARBA" id="ARBA00022692"/>
    </source>
</evidence>
<dbReference type="OrthoDB" id="9981483at2759"/>
<dbReference type="KEGG" id="bfo:118413914"/>
<feature type="compositionally biased region" description="Basic and acidic residues" evidence="10">
    <location>
        <begin position="10"/>
        <end position="20"/>
    </location>
</feature>
<feature type="transmembrane region" description="Helical" evidence="11">
    <location>
        <begin position="271"/>
        <end position="290"/>
    </location>
</feature>